<dbReference type="Pfam" id="PF00733">
    <property type="entry name" value="Asn_synthase"/>
    <property type="match status" value="2"/>
</dbReference>
<dbReference type="GO" id="GO:0005524">
    <property type="term" value="F:ATP binding"/>
    <property type="evidence" value="ECO:0007669"/>
    <property type="project" value="UniProtKB-KW"/>
</dbReference>
<feature type="domain" description="Asparagine synthetase" evidence="3">
    <location>
        <begin position="268"/>
        <end position="362"/>
    </location>
</feature>
<reference evidence="4 5" key="1">
    <citation type="submission" date="2013-07" db="EMBL/GenBank/DDBJ databases">
        <title>Genome of Archaeoglobus fulgidus.</title>
        <authorList>
            <person name="Fiebig A."/>
            <person name="Birkeland N.-K."/>
        </authorList>
    </citation>
    <scope>NUCLEOTIDE SEQUENCE [LARGE SCALE GENOMIC DNA]</scope>
    <source>
        <strain evidence="4 5">DSM 8774</strain>
    </source>
</reference>
<dbReference type="AlphaFoldDB" id="A0A075WGU1"/>
<evidence type="ECO:0000313" key="5">
    <source>
        <dbReference type="Proteomes" id="UP000028501"/>
    </source>
</evidence>
<dbReference type="InterPro" id="IPR001962">
    <property type="entry name" value="Asn_synthase"/>
</dbReference>
<gene>
    <name evidence="4" type="ORF">AFULGI_00015530</name>
</gene>
<organism evidence="4 5">
    <name type="scientific">Archaeoglobus fulgidus DSM 8774</name>
    <dbReference type="NCBI Taxonomy" id="1344584"/>
    <lineage>
        <taxon>Archaea</taxon>
        <taxon>Methanobacteriati</taxon>
        <taxon>Methanobacteriota</taxon>
        <taxon>Archaeoglobi</taxon>
        <taxon>Archaeoglobales</taxon>
        <taxon>Archaeoglobaceae</taxon>
        <taxon>Archaeoglobus</taxon>
    </lineage>
</organism>
<dbReference type="HOGENOM" id="CLU_014658_4_0_2"/>
<dbReference type="InterPro" id="IPR014729">
    <property type="entry name" value="Rossmann-like_a/b/a_fold"/>
</dbReference>
<dbReference type="CDD" id="cd01991">
    <property type="entry name" value="Asn_synthase_B_C"/>
    <property type="match status" value="1"/>
</dbReference>
<keyword evidence="2" id="KW-0067">ATP-binding</keyword>
<dbReference type="InterPro" id="IPR050795">
    <property type="entry name" value="Asn_Synthetase"/>
</dbReference>
<dbReference type="GeneID" id="24795051"/>
<dbReference type="PANTHER" id="PTHR11772">
    <property type="entry name" value="ASPARAGINE SYNTHETASE"/>
    <property type="match status" value="1"/>
</dbReference>
<feature type="domain" description="Asparagine synthetase" evidence="3">
    <location>
        <begin position="155"/>
        <end position="265"/>
    </location>
</feature>
<name>A0A075WGU1_ARCFL</name>
<dbReference type="PANTHER" id="PTHR11772:SF2">
    <property type="entry name" value="ASPARAGINE SYNTHETASE [GLUTAMINE-HYDROLYZING]"/>
    <property type="match status" value="1"/>
</dbReference>
<evidence type="ECO:0000256" key="2">
    <source>
        <dbReference type="ARBA" id="ARBA00022840"/>
    </source>
</evidence>
<dbReference type="KEGG" id="afg:AFULGI_00015530"/>
<dbReference type="RefSeq" id="WP_010878936.1">
    <property type="nucleotide sequence ID" value="NZ_CP006577.1"/>
</dbReference>
<keyword evidence="4" id="KW-0436">Ligase</keyword>
<dbReference type="GO" id="GO:0006529">
    <property type="term" value="P:asparagine biosynthetic process"/>
    <property type="evidence" value="ECO:0007669"/>
    <property type="project" value="InterPro"/>
</dbReference>
<sequence>MAIYAFPEFDGESRRASRIYASARYPSRQEGNVFFDSEEVPNLKYADEMPLKIRNFYSVVAFRPSHIFLSRDVLGGRPLYYGSDMSISSFKSYIDGEVYEVMPGEVVKMDYTGEILERRKYAFEDVFRVGREDVNEMADRILNSLSSYKPRVGCIAFSGGVDSSLLAALYDAPLVSVTASDAEEEWLKTAARMLGKEIEILKVGESAIREVVDTVRKTIETGDFLQLSIAVPVYLTMQFAKSLGFTEIIFGQGADELFGGYKRYEGLSEHELEDALVKDLKSIGESNLVRDCKLAYKNEIKLVTPYLCWDVIDAALKIPPEYKVRREGGKVVRKYILRKIAEKFLPEEIAWRDKKAIQYSTGIAKILKKCL</sequence>
<proteinExistence type="predicted"/>
<evidence type="ECO:0000313" key="4">
    <source>
        <dbReference type="EMBL" id="AIG98319.1"/>
    </source>
</evidence>
<dbReference type="EMBL" id="CP006577">
    <property type="protein sequence ID" value="AIG98319.1"/>
    <property type="molecule type" value="Genomic_DNA"/>
</dbReference>
<evidence type="ECO:0000259" key="3">
    <source>
        <dbReference type="Pfam" id="PF00733"/>
    </source>
</evidence>
<keyword evidence="1" id="KW-0547">Nucleotide-binding</keyword>
<protein>
    <submittedName>
        <fullName evidence="4">Asparagine synthase (Glutamine-hydrolyzing)</fullName>
        <ecNumber evidence="4">6.3.5.4</ecNumber>
    </submittedName>
</protein>
<dbReference type="Proteomes" id="UP000028501">
    <property type="component" value="Chromosome"/>
</dbReference>
<evidence type="ECO:0000256" key="1">
    <source>
        <dbReference type="ARBA" id="ARBA00022741"/>
    </source>
</evidence>
<dbReference type="GO" id="GO:0004066">
    <property type="term" value="F:asparagine synthase (glutamine-hydrolyzing) activity"/>
    <property type="evidence" value="ECO:0007669"/>
    <property type="project" value="UniProtKB-EC"/>
</dbReference>
<dbReference type="GO" id="GO:0005829">
    <property type="term" value="C:cytosol"/>
    <property type="evidence" value="ECO:0007669"/>
    <property type="project" value="TreeGrafter"/>
</dbReference>
<dbReference type="Gene3D" id="3.40.50.620">
    <property type="entry name" value="HUPs"/>
    <property type="match status" value="1"/>
</dbReference>
<dbReference type="SUPFAM" id="SSF52402">
    <property type="entry name" value="Adenine nucleotide alpha hydrolases-like"/>
    <property type="match status" value="1"/>
</dbReference>
<accession>A0A075WGU1</accession>
<dbReference type="EC" id="6.3.5.4" evidence="4"/>